<evidence type="ECO:0000259" key="1">
    <source>
        <dbReference type="PROSITE" id="PS51677"/>
    </source>
</evidence>
<keyword evidence="3" id="KW-1185">Reference proteome</keyword>
<dbReference type="Proteomes" id="UP001240171">
    <property type="component" value="Unassembled WGS sequence"/>
</dbReference>
<reference evidence="2 3" key="1">
    <citation type="submission" date="2023-07" db="EMBL/GenBank/DDBJ databases">
        <title>Paenibacillus sp. JX-17 nov. isolated from soil.</title>
        <authorList>
            <person name="Wan Y."/>
            <person name="Liu B."/>
        </authorList>
    </citation>
    <scope>NUCLEOTIDE SEQUENCE [LARGE SCALE GENOMIC DNA]</scope>
    <source>
        <strain evidence="2 3">JX-17</strain>
    </source>
</reference>
<dbReference type="InterPro" id="IPR011330">
    <property type="entry name" value="Glyco_hydro/deAcase_b/a-brl"/>
</dbReference>
<dbReference type="InterPro" id="IPR002509">
    <property type="entry name" value="NODB_dom"/>
</dbReference>
<dbReference type="PANTHER" id="PTHR10587">
    <property type="entry name" value="GLYCOSYL TRANSFERASE-RELATED"/>
    <property type="match status" value="1"/>
</dbReference>
<organism evidence="2 3">
    <name type="scientific">Paenibacillus lacisoli</name>
    <dbReference type="NCBI Taxonomy" id="3064525"/>
    <lineage>
        <taxon>Bacteria</taxon>
        <taxon>Bacillati</taxon>
        <taxon>Bacillota</taxon>
        <taxon>Bacilli</taxon>
        <taxon>Bacillales</taxon>
        <taxon>Paenibacillaceae</taxon>
        <taxon>Paenibacillus</taxon>
    </lineage>
</organism>
<accession>A0ABT9CFA4</accession>
<comment type="caution">
    <text evidence="2">The sequence shown here is derived from an EMBL/GenBank/DDBJ whole genome shotgun (WGS) entry which is preliminary data.</text>
</comment>
<protein>
    <submittedName>
        <fullName evidence="2">Polysaccharide deacetylase family protein</fullName>
    </submittedName>
</protein>
<sequence>MDNHTLITNNVSTSRKAIALTFDDGPDPVYTPQIQHILAAHQAKATFFVIGERLEAYAAIAESLHLEEHELGNHTFTHPNMTELDAAACRAEIRSTEDQISAITGKCPTSFRAPYLAMDPQVHQVACEMGYKIIGASNTGTDDWAEPGVEHIIKYSLNGVENGSILLLHDSGGDRSQTVEAVRVLVPELISRGYELVTVSDLLQR</sequence>
<gene>
    <name evidence="2" type="ORF">Q5741_16205</name>
</gene>
<dbReference type="RefSeq" id="WP_305025177.1">
    <property type="nucleotide sequence ID" value="NZ_JAUQTB010000011.1"/>
</dbReference>
<dbReference type="Pfam" id="PF01522">
    <property type="entry name" value="Polysacc_deac_1"/>
    <property type="match status" value="1"/>
</dbReference>
<feature type="domain" description="NodB homology" evidence="1">
    <location>
        <begin position="16"/>
        <end position="197"/>
    </location>
</feature>
<dbReference type="PROSITE" id="PS51677">
    <property type="entry name" value="NODB"/>
    <property type="match status" value="1"/>
</dbReference>
<evidence type="ECO:0000313" key="3">
    <source>
        <dbReference type="Proteomes" id="UP001240171"/>
    </source>
</evidence>
<dbReference type="SUPFAM" id="SSF88713">
    <property type="entry name" value="Glycoside hydrolase/deacetylase"/>
    <property type="match status" value="1"/>
</dbReference>
<dbReference type="EMBL" id="JAUQTB010000011">
    <property type="protein sequence ID" value="MDO7907956.1"/>
    <property type="molecule type" value="Genomic_DNA"/>
</dbReference>
<dbReference type="InterPro" id="IPR050248">
    <property type="entry name" value="Polysacc_deacetylase_ArnD"/>
</dbReference>
<dbReference type="Gene3D" id="3.20.20.370">
    <property type="entry name" value="Glycoside hydrolase/deacetylase"/>
    <property type="match status" value="1"/>
</dbReference>
<name>A0ABT9CFA4_9BACL</name>
<proteinExistence type="predicted"/>
<evidence type="ECO:0000313" key="2">
    <source>
        <dbReference type="EMBL" id="MDO7907956.1"/>
    </source>
</evidence>